<proteinExistence type="predicted"/>
<accession>A0A2Z4FI29</accession>
<keyword evidence="2" id="KW-1185">Reference proteome</keyword>
<dbReference type="KEGG" id="bsed:DN745_03470"/>
<evidence type="ECO:0000313" key="2">
    <source>
        <dbReference type="Proteomes" id="UP000249799"/>
    </source>
</evidence>
<protein>
    <submittedName>
        <fullName evidence="1">Uncharacterized protein</fullName>
    </submittedName>
</protein>
<organism evidence="1 2">
    <name type="scientific">Bradymonas sediminis</name>
    <dbReference type="NCBI Taxonomy" id="1548548"/>
    <lineage>
        <taxon>Bacteria</taxon>
        <taxon>Deltaproteobacteria</taxon>
        <taxon>Bradymonadales</taxon>
        <taxon>Bradymonadaceae</taxon>
        <taxon>Bradymonas</taxon>
    </lineage>
</organism>
<dbReference type="AlphaFoldDB" id="A0A2Z4FI29"/>
<gene>
    <name evidence="1" type="ORF">DN745_03470</name>
</gene>
<dbReference type="Proteomes" id="UP000249799">
    <property type="component" value="Chromosome"/>
</dbReference>
<reference evidence="1 2" key="1">
    <citation type="submission" date="2018-06" db="EMBL/GenBank/DDBJ databases">
        <title>Lujinxingia sediminis gen. nov. sp. nov., a new facultative anaerobic member of the class Deltaproteobacteria, and proposal of Lujinxingaceae fam. nov.</title>
        <authorList>
            <person name="Guo L.-Y."/>
            <person name="Li C.-M."/>
            <person name="Wang S."/>
            <person name="Du Z.-J."/>
        </authorList>
    </citation>
    <scope>NUCLEOTIDE SEQUENCE [LARGE SCALE GENOMIC DNA]</scope>
    <source>
        <strain evidence="1 2">FA350</strain>
    </source>
</reference>
<dbReference type="EMBL" id="CP030032">
    <property type="protein sequence ID" value="AWV88455.1"/>
    <property type="molecule type" value="Genomic_DNA"/>
</dbReference>
<name>A0A2Z4FI29_9DELT</name>
<sequence length="66" mass="7082">MSVGAWASLNPPSTRSVISNRRSFAGFGAWALATDAIICAASTTNPIRIILDTLLIVRLSIYNSMK</sequence>
<evidence type="ECO:0000313" key="1">
    <source>
        <dbReference type="EMBL" id="AWV88455.1"/>
    </source>
</evidence>